<evidence type="ECO:0000313" key="8">
    <source>
        <dbReference type="Proteomes" id="UP000029859"/>
    </source>
</evidence>
<reference evidence="7 8" key="1">
    <citation type="submission" date="2014-09" db="EMBL/GenBank/DDBJ databases">
        <title>Draft genome sequence of an obligately methylotrophic methanogen, Methanococcoides methylutens, isolated from marine sediment.</title>
        <authorList>
            <person name="Guan Y."/>
            <person name="Ngugi D.K."/>
            <person name="Blom J."/>
            <person name="Ali S."/>
            <person name="Ferry J.G."/>
            <person name="Stingl U."/>
        </authorList>
    </citation>
    <scope>NUCLEOTIDE SEQUENCE [LARGE SCALE GENOMIC DNA]</scope>
    <source>
        <strain evidence="7 8">DSM 2657</strain>
    </source>
</reference>
<organism evidence="7 8">
    <name type="scientific">Methanococcoides methylutens</name>
    <dbReference type="NCBI Taxonomy" id="2226"/>
    <lineage>
        <taxon>Archaea</taxon>
        <taxon>Methanobacteriati</taxon>
        <taxon>Methanobacteriota</taxon>
        <taxon>Stenosarchaea group</taxon>
        <taxon>Methanomicrobia</taxon>
        <taxon>Methanosarcinales</taxon>
        <taxon>Methanosarcinaceae</taxon>
        <taxon>Methanococcoides</taxon>
    </lineage>
</organism>
<dbReference type="AlphaFoldDB" id="A0A099T5P9"/>
<evidence type="ECO:0000256" key="2">
    <source>
        <dbReference type="ARBA" id="ARBA00022475"/>
    </source>
</evidence>
<accession>A0A099T5P9</accession>
<dbReference type="Pfam" id="PF03706">
    <property type="entry name" value="LPG_synthase_TM"/>
    <property type="match status" value="1"/>
</dbReference>
<protein>
    <recommendedName>
        <fullName evidence="9">Lysylphosphatidylglycerol synthetase</fullName>
    </recommendedName>
</protein>
<feature type="transmembrane region" description="Helical" evidence="6">
    <location>
        <begin position="45"/>
        <end position="62"/>
    </location>
</feature>
<evidence type="ECO:0000256" key="3">
    <source>
        <dbReference type="ARBA" id="ARBA00022692"/>
    </source>
</evidence>
<evidence type="ECO:0000256" key="4">
    <source>
        <dbReference type="ARBA" id="ARBA00022989"/>
    </source>
</evidence>
<dbReference type="GO" id="GO:0005886">
    <property type="term" value="C:plasma membrane"/>
    <property type="evidence" value="ECO:0007669"/>
    <property type="project" value="UniProtKB-SubCell"/>
</dbReference>
<feature type="transmembrane region" description="Helical" evidence="6">
    <location>
        <begin position="156"/>
        <end position="176"/>
    </location>
</feature>
<evidence type="ECO:0000256" key="5">
    <source>
        <dbReference type="ARBA" id="ARBA00023136"/>
    </source>
</evidence>
<dbReference type="NCBIfam" id="TIGR00374">
    <property type="entry name" value="flippase-like domain"/>
    <property type="match status" value="1"/>
</dbReference>
<evidence type="ECO:0000256" key="1">
    <source>
        <dbReference type="ARBA" id="ARBA00004651"/>
    </source>
</evidence>
<evidence type="ECO:0008006" key="9">
    <source>
        <dbReference type="Google" id="ProtNLM"/>
    </source>
</evidence>
<comment type="subcellular location">
    <subcellularLocation>
        <location evidence="1">Cell membrane</location>
        <topology evidence="1">Multi-pass membrane protein</topology>
    </subcellularLocation>
</comment>
<keyword evidence="5 6" id="KW-0472">Membrane</keyword>
<dbReference type="PANTHER" id="PTHR37693:SF1">
    <property type="entry name" value="INTEGRAL MEMBRANE PROTEIN"/>
    <property type="match status" value="1"/>
</dbReference>
<feature type="transmembrane region" description="Helical" evidence="6">
    <location>
        <begin position="232"/>
        <end position="258"/>
    </location>
</feature>
<keyword evidence="3 6" id="KW-0812">Transmembrane</keyword>
<dbReference type="EMBL" id="JRHO01000005">
    <property type="protein sequence ID" value="KGK99488.1"/>
    <property type="molecule type" value="Genomic_DNA"/>
</dbReference>
<gene>
    <name evidence="7" type="ORF">LI82_01670</name>
</gene>
<dbReference type="RefSeq" id="WP_048193224.1">
    <property type="nucleotide sequence ID" value="NZ_CAAGSM010000007.1"/>
</dbReference>
<feature type="transmembrane region" description="Helical" evidence="6">
    <location>
        <begin position="264"/>
        <end position="282"/>
    </location>
</feature>
<keyword evidence="8" id="KW-1185">Reference proteome</keyword>
<dbReference type="InterPro" id="IPR022791">
    <property type="entry name" value="L-PG_synthase/AglD"/>
</dbReference>
<keyword evidence="2" id="KW-1003">Cell membrane</keyword>
<dbReference type="Proteomes" id="UP000029859">
    <property type="component" value="Unassembled WGS sequence"/>
</dbReference>
<evidence type="ECO:0000313" key="7">
    <source>
        <dbReference type="EMBL" id="KGK99488.1"/>
    </source>
</evidence>
<keyword evidence="4 6" id="KW-1133">Transmembrane helix</keyword>
<proteinExistence type="predicted"/>
<sequence length="345" mass="38466">MIYVNNLRKWLSVSLLISAISIFFVMFYTVDPQTLELIHDIRPEFLLTAAFLHLSSFMFWGLRTKTMCNSLGFRVGLSRSVEIVTSSTFLASVTPSSIGGEPLRIHLLNQDSVPVGNATAVVLGERLLDGILIMMAAPVALHLFRRVISTSGLDIVIMAGEIALILVFIMVIYAVWHPHHTRKALNFMLHRIAGFLGKGNDPRLERIMSKMDMVIEDFHYSMAFFVTKGRRGLLFGSIYTILFWLVEFAMVPVILMGLNQPPSIIISFAAQVLLMILLVIPVTPGSSGVAELGATSLFSVFVPAYMVGIVVIAWRVFTLYMNLIVGGFVSFKILKDADYIRNLMK</sequence>
<evidence type="ECO:0000256" key="6">
    <source>
        <dbReference type="SAM" id="Phobius"/>
    </source>
</evidence>
<name>A0A099T5P9_METMT</name>
<dbReference type="PANTHER" id="PTHR37693">
    <property type="entry name" value="PHOSPHATIDYLGLYCEROL LYSYLTRANSFERASE"/>
    <property type="match status" value="1"/>
</dbReference>
<feature type="transmembrane region" description="Helical" evidence="6">
    <location>
        <begin position="12"/>
        <end position="30"/>
    </location>
</feature>
<comment type="caution">
    <text evidence="7">The sequence shown here is derived from an EMBL/GenBank/DDBJ whole genome shotgun (WGS) entry which is preliminary data.</text>
</comment>
<feature type="transmembrane region" description="Helical" evidence="6">
    <location>
        <begin position="127"/>
        <end position="144"/>
    </location>
</feature>